<feature type="region of interest" description="Disordered" evidence="1">
    <location>
        <begin position="216"/>
        <end position="271"/>
    </location>
</feature>
<evidence type="ECO:0000256" key="1">
    <source>
        <dbReference type="SAM" id="MobiDB-lite"/>
    </source>
</evidence>
<evidence type="ECO:0000256" key="2">
    <source>
        <dbReference type="SAM" id="Phobius"/>
    </source>
</evidence>
<sequence length="271" mass="30034">MRRINAARHTRGARTIFGVTRITAACVAVVALIGDINYTIGTGPFAIANFFSYFTVQSMTIAVIVFALGAANALREPQDPLWLDKLRAVSTCYVIVSGLVFAVILVEGTFRGIPVWAPWSSQLLHFVLPAYALLDWIVAPGREVPWKTIGWVLLFPAIWVVFTMIRGSQVYWYPYFFLDPALVEIPFEFGLYILATIVIFTGVVSGLIAISRRHHSRQTATEARPQAPQAPRDQGTAPDSSTPPAADRHQRTRPSASLPRLHRSPQAWAHP</sequence>
<dbReference type="InterPro" id="IPR049713">
    <property type="entry name" value="Pr6Pr-like"/>
</dbReference>
<comment type="caution">
    <text evidence="3">The sequence shown here is derived from an EMBL/GenBank/DDBJ whole genome shotgun (WGS) entry which is preliminary data.</text>
</comment>
<feature type="transmembrane region" description="Helical" evidence="2">
    <location>
        <begin position="86"/>
        <end position="106"/>
    </location>
</feature>
<proteinExistence type="predicted"/>
<keyword evidence="2" id="KW-0812">Transmembrane</keyword>
<gene>
    <name evidence="3" type="ORF">FB562_1259</name>
</gene>
<dbReference type="NCBIfam" id="NF038065">
    <property type="entry name" value="Pr6Pr"/>
    <property type="match status" value="1"/>
</dbReference>
<feature type="transmembrane region" description="Helical" evidence="2">
    <location>
        <begin position="118"/>
        <end position="137"/>
    </location>
</feature>
<evidence type="ECO:0008006" key="5">
    <source>
        <dbReference type="Google" id="ProtNLM"/>
    </source>
</evidence>
<keyword evidence="4" id="KW-1185">Reference proteome</keyword>
<evidence type="ECO:0000313" key="3">
    <source>
        <dbReference type="EMBL" id="TQL48175.1"/>
    </source>
</evidence>
<dbReference type="AlphaFoldDB" id="A0A542YJ97"/>
<feature type="transmembrane region" description="Helical" evidence="2">
    <location>
        <begin position="149"/>
        <end position="169"/>
    </location>
</feature>
<name>A0A542YJ97_9MICO</name>
<evidence type="ECO:0000313" key="4">
    <source>
        <dbReference type="Proteomes" id="UP000317998"/>
    </source>
</evidence>
<protein>
    <recommendedName>
        <fullName evidence="5">FAR-17a/AIG1-like protein</fullName>
    </recommendedName>
</protein>
<keyword evidence="2" id="KW-0472">Membrane</keyword>
<dbReference type="Proteomes" id="UP000317998">
    <property type="component" value="Unassembled WGS sequence"/>
</dbReference>
<accession>A0A542YJ97</accession>
<feature type="transmembrane region" description="Helical" evidence="2">
    <location>
        <begin position="189"/>
        <end position="210"/>
    </location>
</feature>
<feature type="transmembrane region" description="Helical" evidence="2">
    <location>
        <begin position="53"/>
        <end position="74"/>
    </location>
</feature>
<reference evidence="3 4" key="1">
    <citation type="submission" date="2019-06" db="EMBL/GenBank/DDBJ databases">
        <title>Sequencing the genomes of 1000 actinobacteria strains.</title>
        <authorList>
            <person name="Klenk H.-P."/>
        </authorList>
    </citation>
    <scope>NUCLEOTIDE SEQUENCE [LARGE SCALE GENOMIC DNA]</scope>
    <source>
        <strain evidence="3 4">DSM 26477</strain>
    </source>
</reference>
<keyword evidence="2" id="KW-1133">Transmembrane helix</keyword>
<dbReference type="EMBL" id="VFOM01000001">
    <property type="protein sequence ID" value="TQL48175.1"/>
    <property type="molecule type" value="Genomic_DNA"/>
</dbReference>
<organism evidence="3 4">
    <name type="scientific">Homoserinimonas aerilata</name>
    <dbReference type="NCBI Taxonomy" id="1162970"/>
    <lineage>
        <taxon>Bacteria</taxon>
        <taxon>Bacillati</taxon>
        <taxon>Actinomycetota</taxon>
        <taxon>Actinomycetes</taxon>
        <taxon>Micrococcales</taxon>
        <taxon>Microbacteriaceae</taxon>
        <taxon>Homoserinimonas</taxon>
    </lineage>
</organism>
<feature type="transmembrane region" description="Helical" evidence="2">
    <location>
        <begin position="12"/>
        <end position="33"/>
    </location>
</feature>